<proteinExistence type="predicted"/>
<evidence type="ECO:0000313" key="2">
    <source>
        <dbReference type="EMBL" id="MBU3077954.1"/>
    </source>
</evidence>
<name>A0ABS6BI18_9SPHN</name>
<sequence length="488" mass="53106">MADPRVTVRMYQGLMGDCFLLRLFDANADGRNGVAAANILIDCGVLQNVPDEAARIARVTADIAAITGGHIDLLVVTHEHYDHVSGFGHARSLFLDGGLTIGTLWLAWTERAGNEQADALRKVFAQTRKAVQAGVQRIRLAGEELAGGGEGLEDFLGPQDGLAVSTAGLTVAQIIDGLKERVRPAPEDYLEPGTVRTTPGKLGLRAYVLGPPHDEDLLFRDRPSRKLGEGETYFGAWMREAFEIEQNFAPASGRSLLNMPFGSVYGHVADKPFLDEGNPGPAPEDPAAAHALWRVRQKYLDDPERMIGSAWHGAVSQLAIKLDSDTNNASLVLAFELSPGGDIMLFAADAQVGNWLSWHEQNYPADDQGTGLRVTAGELLARTTLYKVGHHGSHNATLRALGLELMTSDRLTALVPVMEELAERRRWGMPFSAMYERLVEKCRGRVLRGDRPPDPAVLAAQPDFEARIRIDPAPDAKLGPAWIEYDAS</sequence>
<dbReference type="InterPro" id="IPR001279">
    <property type="entry name" value="Metallo-B-lactamas"/>
</dbReference>
<dbReference type="EMBL" id="JAHKRT010000004">
    <property type="protein sequence ID" value="MBU3077954.1"/>
    <property type="molecule type" value="Genomic_DNA"/>
</dbReference>
<feature type="domain" description="Metallo-beta-lactamase" evidence="1">
    <location>
        <begin position="37"/>
        <end position="155"/>
    </location>
</feature>
<reference evidence="2 3" key="1">
    <citation type="submission" date="2021-06" db="EMBL/GenBank/DDBJ databases">
        <title>Sphingomonas sp. XMGL2, whole genome shotgun sequencing project.</title>
        <authorList>
            <person name="Zhao G."/>
            <person name="Shen L."/>
        </authorList>
    </citation>
    <scope>NUCLEOTIDE SEQUENCE [LARGE SCALE GENOMIC DNA]</scope>
    <source>
        <strain evidence="2 3">XMGL2</strain>
    </source>
</reference>
<evidence type="ECO:0000259" key="1">
    <source>
        <dbReference type="Pfam" id="PF00753"/>
    </source>
</evidence>
<dbReference type="RefSeq" id="WP_216323333.1">
    <property type="nucleotide sequence ID" value="NZ_JAHKRT010000004.1"/>
</dbReference>
<dbReference type="Proteomes" id="UP000776276">
    <property type="component" value="Unassembled WGS sequence"/>
</dbReference>
<gene>
    <name evidence="2" type="ORF">KOF26_08765</name>
</gene>
<comment type="caution">
    <text evidence="2">The sequence shown here is derived from an EMBL/GenBank/DDBJ whole genome shotgun (WGS) entry which is preliminary data.</text>
</comment>
<organism evidence="2 3">
    <name type="scientific">Sphingomonas quercus</name>
    <dbReference type="NCBI Taxonomy" id="2842451"/>
    <lineage>
        <taxon>Bacteria</taxon>
        <taxon>Pseudomonadati</taxon>
        <taxon>Pseudomonadota</taxon>
        <taxon>Alphaproteobacteria</taxon>
        <taxon>Sphingomonadales</taxon>
        <taxon>Sphingomonadaceae</taxon>
        <taxon>Sphingomonas</taxon>
    </lineage>
</organism>
<protein>
    <submittedName>
        <fullName evidence="2">MBL fold metallo-hydrolase</fullName>
    </submittedName>
</protein>
<dbReference type="Pfam" id="PF00753">
    <property type="entry name" value="Lactamase_B"/>
    <property type="match status" value="1"/>
</dbReference>
<keyword evidence="3" id="KW-1185">Reference proteome</keyword>
<evidence type="ECO:0000313" key="3">
    <source>
        <dbReference type="Proteomes" id="UP000776276"/>
    </source>
</evidence>
<accession>A0ABS6BI18</accession>